<feature type="signal peptide" evidence="2">
    <location>
        <begin position="1"/>
        <end position="23"/>
    </location>
</feature>
<evidence type="ECO:0000256" key="2">
    <source>
        <dbReference type="SAM" id="SignalP"/>
    </source>
</evidence>
<dbReference type="InterPro" id="IPR001223">
    <property type="entry name" value="Glyco_hydro18_cat"/>
</dbReference>
<accession>A0A0B7N4U0</accession>
<evidence type="ECO:0000313" key="5">
    <source>
        <dbReference type="Proteomes" id="UP000054107"/>
    </source>
</evidence>
<dbReference type="OrthoDB" id="76388at2759"/>
<dbReference type="Gene3D" id="3.10.50.10">
    <property type="match status" value="1"/>
</dbReference>
<dbReference type="PROSITE" id="PS51910">
    <property type="entry name" value="GH18_2"/>
    <property type="match status" value="1"/>
</dbReference>
<dbReference type="GO" id="GO:0008061">
    <property type="term" value="F:chitin binding"/>
    <property type="evidence" value="ECO:0007669"/>
    <property type="project" value="InterPro"/>
</dbReference>
<keyword evidence="5" id="KW-1185">Reference proteome</keyword>
<sequence length="424" mass="47480">MKLTCLLAVAASSVLLLVENVIAVSTARDSKAKTSNDSSKRVITGYFPNWLYDNFRPSDIDFSGYTHINYAFAGLITDTAPTWDDLSVFNATADYSFQTLVKLADKAGTKVMISNGGWNGGAKFSPMVASPAARKAFIKWNIEYISKYNLAGVDLDWEYPNNEGPGCNEYSPEDVPNFLLLVKELRQALDKAFPDEHKDITLAVFVIPWGPKQKVKDVSAFVPYVDRFNIMVFDLNLPTDKLSGPNAPFKTEPGKGYQYGFVESVEFWHSAGVPYEKIVGGVPFYGRARTLTVTEDPTTQYNPSKTPYRAQGDSDDGEWKNSYCPSDHFPTSGLWKYKNLRSQGVLTTPTTVAKPWIRHFDEITQTPWLYDPTNKTYISYDDPVSISVKTQWVIDKGLAGMFCWSVDSDNGELLDAMRPLINKK</sequence>
<gene>
    <name evidence="4" type="primary">PARPA_04100.1 scaffold 11792</name>
</gene>
<dbReference type="SUPFAM" id="SSF51445">
    <property type="entry name" value="(Trans)glycosidases"/>
    <property type="match status" value="1"/>
</dbReference>
<dbReference type="Gene3D" id="3.20.20.80">
    <property type="entry name" value="Glycosidases"/>
    <property type="match status" value="1"/>
</dbReference>
<dbReference type="AlphaFoldDB" id="A0A0B7N4U0"/>
<evidence type="ECO:0000259" key="3">
    <source>
        <dbReference type="PROSITE" id="PS51910"/>
    </source>
</evidence>
<dbReference type="SUPFAM" id="SSF54556">
    <property type="entry name" value="Chitinase insertion domain"/>
    <property type="match status" value="1"/>
</dbReference>
<dbReference type="GO" id="GO:0005975">
    <property type="term" value="P:carbohydrate metabolic process"/>
    <property type="evidence" value="ECO:0007669"/>
    <property type="project" value="InterPro"/>
</dbReference>
<dbReference type="PANTHER" id="PTHR11177:SF317">
    <property type="entry name" value="CHITINASE 12-RELATED"/>
    <property type="match status" value="1"/>
</dbReference>
<dbReference type="GO" id="GO:0006032">
    <property type="term" value="P:chitin catabolic process"/>
    <property type="evidence" value="ECO:0007669"/>
    <property type="project" value="TreeGrafter"/>
</dbReference>
<evidence type="ECO:0000313" key="4">
    <source>
        <dbReference type="EMBL" id="CEP10418.1"/>
    </source>
</evidence>
<dbReference type="InterPro" id="IPR029070">
    <property type="entry name" value="Chitinase_insertion_sf"/>
</dbReference>
<reference evidence="4 5" key="1">
    <citation type="submission" date="2014-09" db="EMBL/GenBank/DDBJ databases">
        <authorList>
            <person name="Ellenberger Sabrina"/>
        </authorList>
    </citation>
    <scope>NUCLEOTIDE SEQUENCE [LARGE SCALE GENOMIC DNA]</scope>
    <source>
        <strain evidence="4 5">CBS 412.66</strain>
    </source>
</reference>
<dbReference type="SMART" id="SM00636">
    <property type="entry name" value="Glyco_18"/>
    <property type="match status" value="1"/>
</dbReference>
<dbReference type="InterPro" id="IPR050314">
    <property type="entry name" value="Glycosyl_Hydrlase_18"/>
</dbReference>
<dbReference type="Pfam" id="PF00704">
    <property type="entry name" value="Glyco_hydro_18"/>
    <property type="match status" value="1"/>
</dbReference>
<feature type="compositionally biased region" description="Polar residues" evidence="1">
    <location>
        <begin position="296"/>
        <end position="305"/>
    </location>
</feature>
<dbReference type="GO" id="GO:0005576">
    <property type="term" value="C:extracellular region"/>
    <property type="evidence" value="ECO:0007669"/>
    <property type="project" value="TreeGrafter"/>
</dbReference>
<dbReference type="EMBL" id="LN724120">
    <property type="protein sequence ID" value="CEP10418.1"/>
    <property type="molecule type" value="Genomic_DNA"/>
</dbReference>
<protein>
    <recommendedName>
        <fullName evidence="3">GH18 domain-containing protein</fullName>
    </recommendedName>
</protein>
<name>A0A0B7N4U0_9FUNG</name>
<feature type="chain" id="PRO_5002121160" description="GH18 domain-containing protein" evidence="2">
    <location>
        <begin position="24"/>
        <end position="424"/>
    </location>
</feature>
<proteinExistence type="predicted"/>
<evidence type="ECO:0000256" key="1">
    <source>
        <dbReference type="SAM" id="MobiDB-lite"/>
    </source>
</evidence>
<organism evidence="4 5">
    <name type="scientific">Parasitella parasitica</name>
    <dbReference type="NCBI Taxonomy" id="35722"/>
    <lineage>
        <taxon>Eukaryota</taxon>
        <taxon>Fungi</taxon>
        <taxon>Fungi incertae sedis</taxon>
        <taxon>Mucoromycota</taxon>
        <taxon>Mucoromycotina</taxon>
        <taxon>Mucoromycetes</taxon>
        <taxon>Mucorales</taxon>
        <taxon>Mucorineae</taxon>
        <taxon>Mucoraceae</taxon>
        <taxon>Parasitella</taxon>
    </lineage>
</organism>
<feature type="domain" description="GH18" evidence="3">
    <location>
        <begin position="41"/>
        <end position="424"/>
    </location>
</feature>
<dbReference type="GO" id="GO:0004568">
    <property type="term" value="F:chitinase activity"/>
    <property type="evidence" value="ECO:0007669"/>
    <property type="project" value="TreeGrafter"/>
</dbReference>
<dbReference type="STRING" id="35722.A0A0B7N4U0"/>
<keyword evidence="2" id="KW-0732">Signal</keyword>
<dbReference type="InterPro" id="IPR011583">
    <property type="entry name" value="Chitinase_II/V-like_cat"/>
</dbReference>
<dbReference type="Proteomes" id="UP000054107">
    <property type="component" value="Unassembled WGS sequence"/>
</dbReference>
<dbReference type="PANTHER" id="PTHR11177">
    <property type="entry name" value="CHITINASE"/>
    <property type="match status" value="1"/>
</dbReference>
<feature type="region of interest" description="Disordered" evidence="1">
    <location>
        <begin position="296"/>
        <end position="317"/>
    </location>
</feature>
<dbReference type="InterPro" id="IPR017853">
    <property type="entry name" value="GH"/>
</dbReference>